<organism evidence="6 7">
    <name type="scientific">[Clostridium] symbiosum ATCC 14940</name>
    <dbReference type="NCBI Taxonomy" id="411472"/>
    <lineage>
        <taxon>Bacteria</taxon>
        <taxon>Bacillati</taxon>
        <taxon>Bacillota</taxon>
        <taxon>Clostridia</taxon>
        <taxon>Lachnospirales</taxon>
        <taxon>Lachnospiraceae</taxon>
        <taxon>Otoolea</taxon>
    </lineage>
</organism>
<dbReference type="InterPro" id="IPR012845">
    <property type="entry name" value="RNA_pol_sigma_FliA_WhiG"/>
</dbReference>
<name>A0ABC9TRW9_CLOSY</name>
<keyword evidence="4" id="KW-0804">Transcription</keyword>
<gene>
    <name evidence="6" type="ORF">CLOSYM_04326</name>
</gene>
<dbReference type="CDD" id="cd06171">
    <property type="entry name" value="Sigma70_r4"/>
    <property type="match status" value="1"/>
</dbReference>
<dbReference type="SUPFAM" id="SSF88946">
    <property type="entry name" value="Sigma2 domain of RNA polymerase sigma factors"/>
    <property type="match status" value="1"/>
</dbReference>
<dbReference type="PRINTS" id="PR00046">
    <property type="entry name" value="SIGMA70FCT"/>
</dbReference>
<dbReference type="PANTHER" id="PTHR30385:SF7">
    <property type="entry name" value="RNA POLYMERASE SIGMA FACTOR FLIA"/>
    <property type="match status" value="1"/>
</dbReference>
<feature type="domain" description="RNA polymerase sigma-70" evidence="5">
    <location>
        <begin position="225"/>
        <end position="251"/>
    </location>
</feature>
<evidence type="ECO:0000313" key="7">
    <source>
        <dbReference type="Proteomes" id="UP000016491"/>
    </source>
</evidence>
<dbReference type="InterPro" id="IPR013325">
    <property type="entry name" value="RNA_pol_sigma_r2"/>
</dbReference>
<dbReference type="Gene3D" id="1.10.1740.10">
    <property type="match status" value="1"/>
</dbReference>
<sequence length="259" mass="30668">MIMEITQDFSHMTNEELLDEYMHNRSREIKEELTLRYIPLVRQIAKQMWNVYSNFSQIDDIINEGVFVIMTALDRYEVDKNVKFESYVVKRLRGMIIDIARKQDWLTRGERKIAKNMENVRDRLYECLERPPTDEEVAGELGITLKHYYEQQQRIALFNMISLDLIMDETADKKWKDSVPVVGEESDPELQSLRNEKKDCLRRGIEALGENERLVISLYYEQELSIKEIAGVLGVSKPRISQIHINALKKLKTYMEENW</sequence>
<dbReference type="GO" id="GO:0016987">
    <property type="term" value="F:sigma factor activity"/>
    <property type="evidence" value="ECO:0007669"/>
    <property type="project" value="UniProtKB-KW"/>
</dbReference>
<reference evidence="6 7" key="1">
    <citation type="submission" date="2013-07" db="EMBL/GenBank/DDBJ databases">
        <authorList>
            <person name="Weinstock G."/>
            <person name="Sodergren E."/>
            <person name="Wylie T."/>
            <person name="Fulton L."/>
            <person name="Fulton R."/>
            <person name="Fronick C."/>
            <person name="O'Laughlin M."/>
            <person name="Godfrey J."/>
            <person name="Miner T."/>
            <person name="Herter B."/>
            <person name="Appelbaum E."/>
            <person name="Cordes M."/>
            <person name="Lek S."/>
            <person name="Wollam A."/>
            <person name="Pepin K.H."/>
            <person name="Palsikar V.B."/>
            <person name="Mitreva M."/>
            <person name="Wilson R.K."/>
        </authorList>
    </citation>
    <scope>NUCLEOTIDE SEQUENCE [LARGE SCALE GENOMIC DNA]</scope>
    <source>
        <strain evidence="6 7">ATCC 14940</strain>
    </source>
</reference>
<evidence type="ECO:0000313" key="6">
    <source>
        <dbReference type="EMBL" id="ERI74068.1"/>
    </source>
</evidence>
<dbReference type="Pfam" id="PF04545">
    <property type="entry name" value="Sigma70_r4"/>
    <property type="match status" value="1"/>
</dbReference>
<dbReference type="InterPro" id="IPR000943">
    <property type="entry name" value="RNA_pol_sigma70"/>
</dbReference>
<dbReference type="GO" id="GO:0003677">
    <property type="term" value="F:DNA binding"/>
    <property type="evidence" value="ECO:0007669"/>
    <property type="project" value="UniProtKB-KW"/>
</dbReference>
<evidence type="ECO:0000259" key="5">
    <source>
        <dbReference type="PROSITE" id="PS00716"/>
    </source>
</evidence>
<keyword evidence="1" id="KW-0805">Transcription regulation</keyword>
<dbReference type="Pfam" id="PF04542">
    <property type="entry name" value="Sigma70_r2"/>
    <property type="match status" value="1"/>
</dbReference>
<dbReference type="InterPro" id="IPR013324">
    <property type="entry name" value="RNA_pol_sigma_r3/r4-like"/>
</dbReference>
<dbReference type="Gene3D" id="1.20.140.160">
    <property type="match status" value="1"/>
</dbReference>
<dbReference type="NCBIfam" id="TIGR02937">
    <property type="entry name" value="sigma70-ECF"/>
    <property type="match status" value="1"/>
</dbReference>
<dbReference type="Proteomes" id="UP000016491">
    <property type="component" value="Unassembled WGS sequence"/>
</dbReference>
<dbReference type="SUPFAM" id="SSF88659">
    <property type="entry name" value="Sigma3 and sigma4 domains of RNA polymerase sigma factors"/>
    <property type="match status" value="2"/>
</dbReference>
<dbReference type="EMBL" id="AWSU01000344">
    <property type="protein sequence ID" value="ERI74068.1"/>
    <property type="molecule type" value="Genomic_DNA"/>
</dbReference>
<evidence type="ECO:0000256" key="4">
    <source>
        <dbReference type="ARBA" id="ARBA00023163"/>
    </source>
</evidence>
<dbReference type="InterPro" id="IPR007627">
    <property type="entry name" value="RNA_pol_sigma70_r2"/>
</dbReference>
<dbReference type="InterPro" id="IPR007630">
    <property type="entry name" value="RNA_pol_sigma70_r4"/>
</dbReference>
<evidence type="ECO:0000256" key="1">
    <source>
        <dbReference type="ARBA" id="ARBA00023015"/>
    </source>
</evidence>
<accession>A0ABC9TRW9</accession>
<evidence type="ECO:0000256" key="3">
    <source>
        <dbReference type="ARBA" id="ARBA00023125"/>
    </source>
</evidence>
<keyword evidence="2" id="KW-0731">Sigma factor</keyword>
<dbReference type="AlphaFoldDB" id="A0ABC9TRW9"/>
<dbReference type="PROSITE" id="PS00716">
    <property type="entry name" value="SIGMA70_2"/>
    <property type="match status" value="1"/>
</dbReference>
<dbReference type="PANTHER" id="PTHR30385">
    <property type="entry name" value="SIGMA FACTOR F FLAGELLAR"/>
    <property type="match status" value="1"/>
</dbReference>
<proteinExistence type="predicted"/>
<comment type="caution">
    <text evidence="6">The sequence shown here is derived from an EMBL/GenBank/DDBJ whole genome shotgun (WGS) entry which is preliminary data.</text>
</comment>
<dbReference type="NCBIfam" id="TIGR02479">
    <property type="entry name" value="FliA_WhiG"/>
    <property type="match status" value="1"/>
</dbReference>
<keyword evidence="3" id="KW-0238">DNA-binding</keyword>
<evidence type="ECO:0000256" key="2">
    <source>
        <dbReference type="ARBA" id="ARBA00023082"/>
    </source>
</evidence>
<protein>
    <submittedName>
        <fullName evidence="6">RNA polymerase sigma factor, FliA/WhiG family</fullName>
    </submittedName>
</protein>
<dbReference type="InterPro" id="IPR014284">
    <property type="entry name" value="RNA_pol_sigma-70_dom"/>
</dbReference>